<keyword evidence="3" id="KW-0472">Membrane</keyword>
<evidence type="ECO:0000259" key="4">
    <source>
        <dbReference type="Pfam" id="PF02397"/>
    </source>
</evidence>
<evidence type="ECO:0000256" key="1">
    <source>
        <dbReference type="ARBA" id="ARBA00006464"/>
    </source>
</evidence>
<comment type="similarity">
    <text evidence="1">Belongs to the bacterial sugar transferase family.</text>
</comment>
<keyword evidence="3" id="KW-1133">Transmembrane helix</keyword>
<evidence type="ECO:0000313" key="6">
    <source>
        <dbReference type="Proteomes" id="UP000604341"/>
    </source>
</evidence>
<organism evidence="5 6">
    <name type="scientific">Deinococcus radiotolerans</name>
    <dbReference type="NCBI Taxonomy" id="1309407"/>
    <lineage>
        <taxon>Bacteria</taxon>
        <taxon>Thermotogati</taxon>
        <taxon>Deinococcota</taxon>
        <taxon>Deinococci</taxon>
        <taxon>Deinococcales</taxon>
        <taxon>Deinococcaceae</taxon>
        <taxon>Deinococcus</taxon>
    </lineage>
</organism>
<dbReference type="Pfam" id="PF02397">
    <property type="entry name" value="Bac_transf"/>
    <property type="match status" value="1"/>
</dbReference>
<keyword evidence="6" id="KW-1185">Reference proteome</keyword>
<evidence type="ECO:0000256" key="3">
    <source>
        <dbReference type="SAM" id="Phobius"/>
    </source>
</evidence>
<feature type="domain" description="Bacterial sugar transferase" evidence="4">
    <location>
        <begin position="14"/>
        <end position="187"/>
    </location>
</feature>
<dbReference type="RefSeq" id="WP_189069835.1">
    <property type="nucleotide sequence ID" value="NZ_BMPE01000010.1"/>
</dbReference>
<name>A0ABQ2FMB6_9DEIO</name>
<evidence type="ECO:0000313" key="5">
    <source>
        <dbReference type="EMBL" id="GGL09636.1"/>
    </source>
</evidence>
<feature type="region of interest" description="Disordered" evidence="2">
    <location>
        <begin position="190"/>
        <end position="226"/>
    </location>
</feature>
<reference evidence="6" key="1">
    <citation type="journal article" date="2019" name="Int. J. Syst. Evol. Microbiol.">
        <title>The Global Catalogue of Microorganisms (GCM) 10K type strain sequencing project: providing services to taxonomists for standard genome sequencing and annotation.</title>
        <authorList>
            <consortium name="The Broad Institute Genomics Platform"/>
            <consortium name="The Broad Institute Genome Sequencing Center for Infectious Disease"/>
            <person name="Wu L."/>
            <person name="Ma J."/>
        </authorList>
    </citation>
    <scope>NUCLEOTIDE SEQUENCE [LARGE SCALE GENOMIC DNA]</scope>
    <source>
        <strain evidence="6">JCM 19173</strain>
    </source>
</reference>
<dbReference type="PANTHER" id="PTHR30576:SF8">
    <property type="entry name" value="UNDECAPRENYL-PHOSPHATE GALACTOSE PHOSPHOTRANSFERASE"/>
    <property type="match status" value="1"/>
</dbReference>
<proteinExistence type="inferred from homology"/>
<comment type="caution">
    <text evidence="5">The sequence shown here is derived from an EMBL/GenBank/DDBJ whole genome shotgun (WGS) entry which is preliminary data.</text>
</comment>
<dbReference type="PANTHER" id="PTHR30576">
    <property type="entry name" value="COLANIC BIOSYNTHESIS UDP-GLUCOSE LIPID CARRIER TRANSFERASE"/>
    <property type="match status" value="1"/>
</dbReference>
<keyword evidence="3" id="KW-0812">Transmembrane</keyword>
<dbReference type="InterPro" id="IPR003362">
    <property type="entry name" value="Bact_transf"/>
</dbReference>
<dbReference type="Proteomes" id="UP000604341">
    <property type="component" value="Unassembled WGS sequence"/>
</dbReference>
<dbReference type="EMBL" id="BMPE01000010">
    <property type="protein sequence ID" value="GGL09636.1"/>
    <property type="molecule type" value="Genomic_DNA"/>
</dbReference>
<feature type="transmembrane region" description="Helical" evidence="3">
    <location>
        <begin position="20"/>
        <end position="44"/>
    </location>
</feature>
<protein>
    <submittedName>
        <fullName evidence="5">UDP-phosphate galactose phosphotransferase</fullName>
    </submittedName>
</protein>
<accession>A0ABQ2FMB6</accession>
<evidence type="ECO:0000256" key="2">
    <source>
        <dbReference type="SAM" id="MobiDB-lite"/>
    </source>
</evidence>
<sequence>MPSAARSPDPYRGKRLLDVLVAGTLLLLTWPVLLLIALAVRVQLGSPVLFRQVRPGFQGAPFTLLKFRTMRDLRDASGELLPDAARLSRFGQWLRATSLDELPELLNVLRGDMSLIGPRPLLLEYLPRYDREQARRHDVRPGLTGWAQVNGRHELSWEDRFTLDVWYVTHASLLLDLRIALRTATQISRRAGVRPAGHPDTTDFLGTAPHLSRQLVPAPSHQRTQP</sequence>
<gene>
    <name evidence="5" type="ORF">GCM10010844_30410</name>
</gene>